<name>A0ABR7RBP7_9PROT</name>
<dbReference type="SUPFAM" id="SSF55729">
    <property type="entry name" value="Acyl-CoA N-acyltransferases (Nat)"/>
    <property type="match status" value="1"/>
</dbReference>
<dbReference type="PANTHER" id="PTHR43800:SF1">
    <property type="entry name" value="PEPTIDYL-LYSINE N-ACETYLTRANSFERASE YJAB"/>
    <property type="match status" value="1"/>
</dbReference>
<keyword evidence="1" id="KW-0808">Transferase</keyword>
<dbReference type="InterPro" id="IPR000182">
    <property type="entry name" value="GNAT_dom"/>
</dbReference>
<dbReference type="InterPro" id="IPR016181">
    <property type="entry name" value="Acyl_CoA_acyltransferase"/>
</dbReference>
<dbReference type="PROSITE" id="PS51186">
    <property type="entry name" value="GNAT"/>
    <property type="match status" value="1"/>
</dbReference>
<dbReference type="EMBL" id="JACTUZ010000124">
    <property type="protein sequence ID" value="MBC9179158.1"/>
    <property type="molecule type" value="Genomic_DNA"/>
</dbReference>
<organism evidence="4 5">
    <name type="scientific">Pseudoroseomonas ludipueritiae</name>
    <dbReference type="NCBI Taxonomy" id="198093"/>
    <lineage>
        <taxon>Bacteria</taxon>
        <taxon>Pseudomonadati</taxon>
        <taxon>Pseudomonadota</taxon>
        <taxon>Alphaproteobacteria</taxon>
        <taxon>Acetobacterales</taxon>
        <taxon>Acetobacteraceae</taxon>
        <taxon>Pseudoroseomonas</taxon>
    </lineage>
</organism>
<keyword evidence="5" id="KW-1185">Reference proteome</keyword>
<keyword evidence="2" id="KW-0012">Acyltransferase</keyword>
<evidence type="ECO:0000313" key="5">
    <source>
        <dbReference type="Proteomes" id="UP000603940"/>
    </source>
</evidence>
<protein>
    <submittedName>
        <fullName evidence="4">GNAT family N-acetyltransferase</fullName>
    </submittedName>
</protein>
<evidence type="ECO:0000256" key="1">
    <source>
        <dbReference type="ARBA" id="ARBA00022679"/>
    </source>
</evidence>
<dbReference type="CDD" id="cd04301">
    <property type="entry name" value="NAT_SF"/>
    <property type="match status" value="1"/>
</dbReference>
<dbReference type="Gene3D" id="3.40.630.30">
    <property type="match status" value="1"/>
</dbReference>
<feature type="domain" description="N-acetyltransferase" evidence="3">
    <location>
        <begin position="1"/>
        <end position="150"/>
    </location>
</feature>
<accession>A0ABR7RBP7</accession>
<sequence>MIRQALPDDLPHLAAVERSAAALFRGTRMDWAADGPTLAPSMLEEAAARGHLWVAWHAEGGVIGFLLADALDGDLFIEELSVAQSYQRHGFGRALLGQAVRRAREEGMAGVSLTTDHDLPWNAPFYASAGFQVLDTSALTPALRGRLAREAAHGHDPAHRCAMRLALS</sequence>
<evidence type="ECO:0000313" key="4">
    <source>
        <dbReference type="EMBL" id="MBC9179158.1"/>
    </source>
</evidence>
<evidence type="ECO:0000256" key="2">
    <source>
        <dbReference type="ARBA" id="ARBA00023315"/>
    </source>
</evidence>
<gene>
    <name evidence="4" type="ORF">IBL25_19650</name>
</gene>
<proteinExistence type="predicted"/>
<comment type="caution">
    <text evidence="4">The sequence shown here is derived from an EMBL/GenBank/DDBJ whole genome shotgun (WGS) entry which is preliminary data.</text>
</comment>
<evidence type="ECO:0000259" key="3">
    <source>
        <dbReference type="PROSITE" id="PS51186"/>
    </source>
</evidence>
<dbReference type="Pfam" id="PF00583">
    <property type="entry name" value="Acetyltransf_1"/>
    <property type="match status" value="1"/>
</dbReference>
<reference evidence="4 5" key="1">
    <citation type="journal article" date="2009" name="Int. J. Syst. Evol. Microbiol.">
        <title>Transfer of Teichococcus ludipueritiae and Muricoccus roseus to the genus Roseomonas, as Roseomonas ludipueritiae comb. nov. and Roseomonas rosea comb. nov., respectively, and emended description of the genus Roseomonas.</title>
        <authorList>
            <person name="Sanchez-Porro C."/>
            <person name="Gallego V."/>
            <person name="Busse H.J."/>
            <person name="Kampfer P."/>
            <person name="Ventosa A."/>
        </authorList>
    </citation>
    <scope>NUCLEOTIDE SEQUENCE [LARGE SCALE GENOMIC DNA]</scope>
    <source>
        <strain evidence="4 5">DSM 14915</strain>
    </source>
</reference>
<dbReference type="PANTHER" id="PTHR43800">
    <property type="entry name" value="PEPTIDYL-LYSINE N-ACETYLTRANSFERASE YJAB"/>
    <property type="match status" value="1"/>
</dbReference>
<dbReference type="Proteomes" id="UP000603940">
    <property type="component" value="Unassembled WGS sequence"/>
</dbReference>
<dbReference type="RefSeq" id="WP_187780209.1">
    <property type="nucleotide sequence ID" value="NZ_JACTUZ010000124.1"/>
</dbReference>